<keyword evidence="6" id="KW-1185">Reference proteome</keyword>
<dbReference type="Gene3D" id="3.40.50.2300">
    <property type="match status" value="2"/>
</dbReference>
<dbReference type="InterPro" id="IPR028082">
    <property type="entry name" value="Peripla_BP_I"/>
</dbReference>
<evidence type="ECO:0000313" key="6">
    <source>
        <dbReference type="Proteomes" id="UP000008229"/>
    </source>
</evidence>
<keyword evidence="1" id="KW-0805">Transcription regulation</keyword>
<dbReference type="SUPFAM" id="SSF47413">
    <property type="entry name" value="lambda repressor-like DNA-binding domains"/>
    <property type="match status" value="1"/>
</dbReference>
<protein>
    <submittedName>
        <fullName evidence="5">Transcriptional regulator, LacI family</fullName>
    </submittedName>
</protein>
<evidence type="ECO:0000256" key="1">
    <source>
        <dbReference type="ARBA" id="ARBA00023015"/>
    </source>
</evidence>
<keyword evidence="2" id="KW-0238">DNA-binding</keyword>
<dbReference type="InterPro" id="IPR010982">
    <property type="entry name" value="Lambda_DNA-bd_dom_sf"/>
</dbReference>
<dbReference type="Pfam" id="PF13377">
    <property type="entry name" value="Peripla_BP_3"/>
    <property type="match status" value="1"/>
</dbReference>
<dbReference type="Proteomes" id="UP000008229">
    <property type="component" value="Chromosome"/>
</dbReference>
<dbReference type="KEGG" id="cwo:Cwoe_2735"/>
<dbReference type="PROSITE" id="PS50932">
    <property type="entry name" value="HTH_LACI_2"/>
    <property type="match status" value="1"/>
</dbReference>
<dbReference type="PRINTS" id="PR00036">
    <property type="entry name" value="HTHLACI"/>
</dbReference>
<reference evidence="5 6" key="1">
    <citation type="journal article" date="2010" name="Stand. Genomic Sci.">
        <title>Complete genome sequence of Conexibacter woesei type strain (ID131577).</title>
        <authorList>
            <person name="Pukall R."/>
            <person name="Lapidus A."/>
            <person name="Glavina Del Rio T."/>
            <person name="Copeland A."/>
            <person name="Tice H."/>
            <person name="Cheng J.-F."/>
            <person name="Lucas S."/>
            <person name="Chen F."/>
            <person name="Nolan M."/>
            <person name="Bruce D."/>
            <person name="Goodwin L."/>
            <person name="Pitluck S."/>
            <person name="Mavromatis K."/>
            <person name="Ivanova N."/>
            <person name="Ovchinnikova G."/>
            <person name="Pati A."/>
            <person name="Chen A."/>
            <person name="Palaniappan K."/>
            <person name="Land M."/>
            <person name="Hauser L."/>
            <person name="Chang Y.-J."/>
            <person name="Jeffries C.D."/>
            <person name="Chain P."/>
            <person name="Meincke L."/>
            <person name="Sims D."/>
            <person name="Brettin T."/>
            <person name="Detter J.C."/>
            <person name="Rohde M."/>
            <person name="Goeker M."/>
            <person name="Bristow J."/>
            <person name="Eisen J.A."/>
            <person name="Markowitz V."/>
            <person name="Kyrpides N.C."/>
            <person name="Klenk H.-P."/>
            <person name="Hugenholtz P."/>
        </authorList>
    </citation>
    <scope>NUCLEOTIDE SEQUENCE [LARGE SCALE GENOMIC DNA]</scope>
    <source>
        <strain evidence="6">DSM 14684 / CIP 108061 / JCM 11494 / NBRC 100937 / ID131577</strain>
    </source>
</reference>
<dbReference type="Pfam" id="PF00356">
    <property type="entry name" value="LacI"/>
    <property type="match status" value="1"/>
</dbReference>
<evidence type="ECO:0000259" key="4">
    <source>
        <dbReference type="PROSITE" id="PS50932"/>
    </source>
</evidence>
<dbReference type="InterPro" id="IPR000843">
    <property type="entry name" value="HTH_LacI"/>
</dbReference>
<organism evidence="5 6">
    <name type="scientific">Conexibacter woesei (strain DSM 14684 / CCUG 47730 / CIP 108061 / JCM 11494 / NBRC 100937 / ID131577)</name>
    <dbReference type="NCBI Taxonomy" id="469383"/>
    <lineage>
        <taxon>Bacteria</taxon>
        <taxon>Bacillati</taxon>
        <taxon>Actinomycetota</taxon>
        <taxon>Thermoleophilia</taxon>
        <taxon>Solirubrobacterales</taxon>
        <taxon>Conexibacteraceae</taxon>
        <taxon>Conexibacter</taxon>
    </lineage>
</organism>
<accession>D3F9U2</accession>
<name>D3F9U2_CONWI</name>
<dbReference type="CDD" id="cd06267">
    <property type="entry name" value="PBP1_LacI_sugar_binding-like"/>
    <property type="match status" value="1"/>
</dbReference>
<dbReference type="SMART" id="SM00354">
    <property type="entry name" value="HTH_LACI"/>
    <property type="match status" value="1"/>
</dbReference>
<evidence type="ECO:0000313" key="5">
    <source>
        <dbReference type="EMBL" id="ADB51154.1"/>
    </source>
</evidence>
<proteinExistence type="predicted"/>
<reference evidence="6" key="2">
    <citation type="submission" date="2010-01" db="EMBL/GenBank/DDBJ databases">
        <title>The complete genome of Conexibacter woesei DSM 14684.</title>
        <authorList>
            <consortium name="US DOE Joint Genome Institute (JGI-PGF)"/>
            <person name="Lucas S."/>
            <person name="Copeland A."/>
            <person name="Lapidus A."/>
            <person name="Glavina del Rio T."/>
            <person name="Dalin E."/>
            <person name="Tice H."/>
            <person name="Bruce D."/>
            <person name="Goodwin L."/>
            <person name="Pitluck S."/>
            <person name="Kyrpides N."/>
            <person name="Mavromatis K."/>
            <person name="Ivanova N."/>
            <person name="Mikhailova N."/>
            <person name="Chertkov O."/>
            <person name="Brettin T."/>
            <person name="Detter J.C."/>
            <person name="Han C."/>
            <person name="Larimer F."/>
            <person name="Land M."/>
            <person name="Hauser L."/>
            <person name="Markowitz V."/>
            <person name="Cheng J.-F."/>
            <person name="Hugenholtz P."/>
            <person name="Woyke T."/>
            <person name="Wu D."/>
            <person name="Pukall R."/>
            <person name="Steenblock K."/>
            <person name="Schneider S."/>
            <person name="Klenk H.-P."/>
            <person name="Eisen J.A."/>
        </authorList>
    </citation>
    <scope>NUCLEOTIDE SEQUENCE [LARGE SCALE GENOMIC DNA]</scope>
    <source>
        <strain evidence="6">DSM 14684 / CIP 108061 / JCM 11494 / NBRC 100937 / ID131577</strain>
    </source>
</reference>
<dbReference type="GO" id="GO:0000976">
    <property type="term" value="F:transcription cis-regulatory region binding"/>
    <property type="evidence" value="ECO:0007669"/>
    <property type="project" value="TreeGrafter"/>
</dbReference>
<dbReference type="Gene3D" id="1.10.260.40">
    <property type="entry name" value="lambda repressor-like DNA-binding domains"/>
    <property type="match status" value="1"/>
</dbReference>
<gene>
    <name evidence="5" type="ordered locus">Cwoe_2735</name>
</gene>
<sequence>MAPVNGNDPNGGRQRGVTIIDIARAAGISKTTVSRVLNGEAGVAPATRTHVTEVAARLGYRANTAARSLRTRSSALVGFLVPHLNEVFSQQAERLSLELRHHGVDLVISTSDWDPVAEVEIVERMASRGVDALVLSLTSDRNPDVARLLKTIDPALVLLDREVRGIAADTVLTDQSGGVEGAVAHLVELGHERIGLISMTDVNRPGREVPAAWRRAGERAGLDFGPELNVALPRFDAASGASATGRLLAADVTAVIACVPEAAIAGVLFDLRDRGVSIPGDLSLVGYHEPVLASAKEPRIAAITRDYGEMGVIAGRLAITRLANRDQRPRIETVGTGFVPASSTAPPRRS</sequence>
<dbReference type="PANTHER" id="PTHR30146:SF109">
    <property type="entry name" value="HTH-TYPE TRANSCRIPTIONAL REGULATOR GALS"/>
    <property type="match status" value="1"/>
</dbReference>
<dbReference type="HOGENOM" id="CLU_037628_6_1_11"/>
<dbReference type="STRING" id="469383.Cwoe_2735"/>
<keyword evidence="3" id="KW-0804">Transcription</keyword>
<dbReference type="InterPro" id="IPR046335">
    <property type="entry name" value="LacI/GalR-like_sensor"/>
</dbReference>
<dbReference type="CDD" id="cd01392">
    <property type="entry name" value="HTH_LacI"/>
    <property type="match status" value="1"/>
</dbReference>
<dbReference type="EMBL" id="CP001854">
    <property type="protein sequence ID" value="ADB51154.1"/>
    <property type="molecule type" value="Genomic_DNA"/>
</dbReference>
<feature type="domain" description="HTH lacI-type" evidence="4">
    <location>
        <begin position="17"/>
        <end position="71"/>
    </location>
</feature>
<dbReference type="PANTHER" id="PTHR30146">
    <property type="entry name" value="LACI-RELATED TRANSCRIPTIONAL REPRESSOR"/>
    <property type="match status" value="1"/>
</dbReference>
<evidence type="ECO:0000256" key="3">
    <source>
        <dbReference type="ARBA" id="ARBA00023163"/>
    </source>
</evidence>
<dbReference type="AlphaFoldDB" id="D3F9U2"/>
<dbReference type="GO" id="GO:0003700">
    <property type="term" value="F:DNA-binding transcription factor activity"/>
    <property type="evidence" value="ECO:0007669"/>
    <property type="project" value="TreeGrafter"/>
</dbReference>
<dbReference type="eggNOG" id="COG1609">
    <property type="taxonomic scope" value="Bacteria"/>
</dbReference>
<dbReference type="SUPFAM" id="SSF53822">
    <property type="entry name" value="Periplasmic binding protein-like I"/>
    <property type="match status" value="1"/>
</dbReference>
<evidence type="ECO:0000256" key="2">
    <source>
        <dbReference type="ARBA" id="ARBA00023125"/>
    </source>
</evidence>